<evidence type="ECO:0000256" key="1">
    <source>
        <dbReference type="SAM" id="SignalP"/>
    </source>
</evidence>
<feature type="signal peptide" evidence="1">
    <location>
        <begin position="1"/>
        <end position="21"/>
    </location>
</feature>
<reference evidence="2 3" key="1">
    <citation type="submission" date="2016-03" db="EMBL/GenBank/DDBJ databases">
        <title>Whole genome sequencing of Grifola frondosa 9006-11.</title>
        <authorList>
            <person name="Min B."/>
            <person name="Park H."/>
            <person name="Kim J.-G."/>
            <person name="Cho H."/>
            <person name="Oh Y.-L."/>
            <person name="Kong W.-S."/>
            <person name="Choi I.-G."/>
        </authorList>
    </citation>
    <scope>NUCLEOTIDE SEQUENCE [LARGE SCALE GENOMIC DNA]</scope>
    <source>
        <strain evidence="2 3">9006-11</strain>
    </source>
</reference>
<comment type="caution">
    <text evidence="2">The sequence shown here is derived from an EMBL/GenBank/DDBJ whole genome shotgun (WGS) entry which is preliminary data.</text>
</comment>
<keyword evidence="1" id="KW-0732">Signal</keyword>
<sequence length="107" mass="11704">MKLLFAPLVLSFAFAVATTFAQMDVDMSRSKVPTVKMISQTRISSSFLHRAPFARIVGCPVGSVKNRTSVSGEDDGSMSDFSIADDAVSKRRFGSSRYLIRKSYSPS</sequence>
<name>A0A1C7M882_GRIFR</name>
<evidence type="ECO:0000313" key="2">
    <source>
        <dbReference type="EMBL" id="OBZ73115.1"/>
    </source>
</evidence>
<dbReference type="EMBL" id="LUGG01000007">
    <property type="protein sequence ID" value="OBZ73115.1"/>
    <property type="molecule type" value="Genomic_DNA"/>
</dbReference>
<dbReference type="Proteomes" id="UP000092993">
    <property type="component" value="Unassembled WGS sequence"/>
</dbReference>
<protein>
    <submittedName>
        <fullName evidence="2">Uncharacterized protein</fullName>
    </submittedName>
</protein>
<proteinExistence type="predicted"/>
<gene>
    <name evidence="2" type="ORF">A0H81_06655</name>
</gene>
<evidence type="ECO:0000313" key="3">
    <source>
        <dbReference type="Proteomes" id="UP000092993"/>
    </source>
</evidence>
<organism evidence="2 3">
    <name type="scientific">Grifola frondosa</name>
    <name type="common">Maitake</name>
    <name type="synonym">Polyporus frondosus</name>
    <dbReference type="NCBI Taxonomy" id="5627"/>
    <lineage>
        <taxon>Eukaryota</taxon>
        <taxon>Fungi</taxon>
        <taxon>Dikarya</taxon>
        <taxon>Basidiomycota</taxon>
        <taxon>Agaricomycotina</taxon>
        <taxon>Agaricomycetes</taxon>
        <taxon>Polyporales</taxon>
        <taxon>Grifolaceae</taxon>
        <taxon>Grifola</taxon>
    </lineage>
</organism>
<dbReference type="AlphaFoldDB" id="A0A1C7M882"/>
<feature type="chain" id="PRO_5008888996" evidence="1">
    <location>
        <begin position="22"/>
        <end position="107"/>
    </location>
</feature>
<keyword evidence="3" id="KW-1185">Reference proteome</keyword>
<accession>A0A1C7M882</accession>